<dbReference type="PRINTS" id="PR00377">
    <property type="entry name" value="IMPHPHTASES"/>
</dbReference>
<dbReference type="Pfam" id="PF00459">
    <property type="entry name" value="Inositol_P"/>
    <property type="match status" value="1"/>
</dbReference>
<evidence type="ECO:0000313" key="2">
    <source>
        <dbReference type="EMBL" id="MFH8588474.1"/>
    </source>
</evidence>
<comment type="caution">
    <text evidence="2">The sequence shown here is derived from an EMBL/GenBank/DDBJ whole genome shotgun (WGS) entry which is preliminary data.</text>
</comment>
<dbReference type="PANTHER" id="PTHR34822:SF1">
    <property type="entry name" value="GRPB FAMILY PROTEIN"/>
    <property type="match status" value="1"/>
</dbReference>
<protein>
    <submittedName>
        <fullName evidence="2">Inositol monophosphatase family protein</fullName>
    </submittedName>
</protein>
<sequence>MTTSDTSATPPPSPAPLSSGPSHSPSPAGSTAPPADRKVFDFAVRLAAAAGRRAAAGFFAEAGRNAARKTDGTEVTEVDTDVEAFVRGELAAAFPADAVHGEEGGPRPGTSGRRWIIDPVNGTKQFTEGDPSFAIYLAYEDEFGPAVGVIHVPVSRRMVAAGHGLGCWLLPGDVPDPAHGRRLRVGDRDVLTGARTRMHNPAGWPESLLTALHRRVFLTPSGGGVVDVVTGRADAWVIAGPSMGYEDRAPLPVIVAEAGGRVTDLAGAPVLAGDGSVLITNGLLHDAFLELVAEAGGHAMRAVVVDAHPGWAAEGRCLTTELGALLGPSALRVEHIGSTAVPGLDAKPVFDLQVGVADLPEAARAFDAPLSGAGFTRSPYEHDHVPAGRTDDPERWTKRLWLRRGGPGPDVNLHVRRVGSPNERLALLFRDWFRAHPEAVPAYARFKRELAHRVPDIDAYSDIKDPVVDLVIEVAEAWASATGWRP</sequence>
<dbReference type="Gene3D" id="3.30.460.10">
    <property type="entry name" value="Beta Polymerase, domain 2"/>
    <property type="match status" value="1"/>
</dbReference>
<keyword evidence="3" id="KW-1185">Reference proteome</keyword>
<dbReference type="SUPFAM" id="SSF81301">
    <property type="entry name" value="Nucleotidyltransferase"/>
    <property type="match status" value="1"/>
</dbReference>
<reference evidence="2 3" key="1">
    <citation type="submission" date="2024-10" db="EMBL/GenBank/DDBJ databases">
        <title>The Natural Products Discovery Center: Release of the First 8490 Sequenced Strains for Exploring Actinobacteria Biosynthetic Diversity.</title>
        <authorList>
            <person name="Kalkreuter E."/>
            <person name="Kautsar S.A."/>
            <person name="Yang D."/>
            <person name="Bader C.D."/>
            <person name="Teijaro C.N."/>
            <person name="Fluegel L."/>
            <person name="Davis C.M."/>
            <person name="Simpson J.R."/>
            <person name="Lauterbach L."/>
            <person name="Steele A.D."/>
            <person name="Gui C."/>
            <person name="Meng S."/>
            <person name="Li G."/>
            <person name="Viehrig K."/>
            <person name="Ye F."/>
            <person name="Su P."/>
            <person name="Kiefer A.F."/>
            <person name="Nichols A."/>
            <person name="Cepeda A.J."/>
            <person name="Yan W."/>
            <person name="Fan B."/>
            <person name="Jiang Y."/>
            <person name="Adhikari A."/>
            <person name="Zheng C.-J."/>
            <person name="Schuster L."/>
            <person name="Cowan T.M."/>
            <person name="Smanski M.J."/>
            <person name="Chevrette M.G."/>
            <person name="De Carvalho L.P.S."/>
            <person name="Shen B."/>
        </authorList>
    </citation>
    <scope>NUCLEOTIDE SEQUENCE [LARGE SCALE GENOMIC DNA]</scope>
    <source>
        <strain evidence="2 3">NPDC018013</strain>
    </source>
</reference>
<dbReference type="Gene3D" id="3.30.540.10">
    <property type="entry name" value="Fructose-1,6-Bisphosphatase, subunit A, domain 1"/>
    <property type="match status" value="1"/>
</dbReference>
<dbReference type="Gene3D" id="3.40.190.80">
    <property type="match status" value="1"/>
</dbReference>
<feature type="compositionally biased region" description="Low complexity" evidence="1">
    <location>
        <begin position="16"/>
        <end position="34"/>
    </location>
</feature>
<dbReference type="InterPro" id="IPR000760">
    <property type="entry name" value="Inositol_monophosphatase-like"/>
</dbReference>
<accession>A0ABW7RNL2</accession>
<evidence type="ECO:0000313" key="3">
    <source>
        <dbReference type="Proteomes" id="UP001610990"/>
    </source>
</evidence>
<dbReference type="InterPro" id="IPR043519">
    <property type="entry name" value="NT_sf"/>
</dbReference>
<proteinExistence type="predicted"/>
<dbReference type="Proteomes" id="UP001610990">
    <property type="component" value="Unassembled WGS sequence"/>
</dbReference>
<organism evidence="2 3">
    <name type="scientific">Streptomyces celluloflavus</name>
    <dbReference type="NCBI Taxonomy" id="58344"/>
    <lineage>
        <taxon>Bacteria</taxon>
        <taxon>Bacillati</taxon>
        <taxon>Actinomycetota</taxon>
        <taxon>Actinomycetes</taxon>
        <taxon>Kitasatosporales</taxon>
        <taxon>Streptomycetaceae</taxon>
        <taxon>Streptomyces</taxon>
    </lineage>
</organism>
<evidence type="ECO:0000256" key="1">
    <source>
        <dbReference type="SAM" id="MobiDB-lite"/>
    </source>
</evidence>
<dbReference type="PANTHER" id="PTHR34822">
    <property type="entry name" value="GRPB DOMAIN PROTEIN (AFU_ORTHOLOGUE AFUA_1G01530)"/>
    <property type="match status" value="1"/>
</dbReference>
<dbReference type="Pfam" id="PF04229">
    <property type="entry name" value="GrpB"/>
    <property type="match status" value="1"/>
</dbReference>
<name>A0ABW7RNL2_9ACTN</name>
<dbReference type="SUPFAM" id="SSF56655">
    <property type="entry name" value="Carbohydrate phosphatase"/>
    <property type="match status" value="1"/>
</dbReference>
<gene>
    <name evidence="2" type="ORF">ACH4GP_29455</name>
</gene>
<dbReference type="InterPro" id="IPR007344">
    <property type="entry name" value="GrpB/CoaE"/>
</dbReference>
<dbReference type="EMBL" id="JBIRGH010000024">
    <property type="protein sequence ID" value="MFH8588474.1"/>
    <property type="molecule type" value="Genomic_DNA"/>
</dbReference>
<feature type="region of interest" description="Disordered" evidence="1">
    <location>
        <begin position="1"/>
        <end position="35"/>
    </location>
</feature>
<dbReference type="RefSeq" id="WP_367436084.1">
    <property type="nucleotide sequence ID" value="NZ_CP108413.1"/>
</dbReference>